<protein>
    <submittedName>
        <fullName evidence="2">Sugar phosphate isomerase/epimerase</fullName>
    </submittedName>
</protein>
<evidence type="ECO:0000259" key="1">
    <source>
        <dbReference type="Pfam" id="PF01261"/>
    </source>
</evidence>
<keyword evidence="3" id="KW-1185">Reference proteome</keyword>
<dbReference type="EMBL" id="JACHMM010000001">
    <property type="protein sequence ID" value="MBB5789470.1"/>
    <property type="molecule type" value="Genomic_DNA"/>
</dbReference>
<feature type="domain" description="Xylose isomerase-like TIM barrel" evidence="1">
    <location>
        <begin position="28"/>
        <end position="215"/>
    </location>
</feature>
<dbReference type="InterPro" id="IPR050312">
    <property type="entry name" value="IolE/XylAMocC-like"/>
</dbReference>
<accession>A0A7W9GSY1</accession>
<sequence>MPLRSLSLQLYSVRHALDEDVARTIERVAGIGYTQVEASYKLMSAGPETLDALRANGLTAPTMTSPLFDVDLDDVFAKATELGASAVIESYLPEPYWTSLDDIVATADRLNNAAAKAADHGLRVGYHNHWWEIDQSFEDGLTALESLEARLDPRIVFELDAYWVAVGGQDVPAYVAKLAQRVAFLHLKDGPVNRNNIEQQPAGKGTLPWTDILAAAPNLEAGAVEFDEYDGDIFDAIAASHAYLNPQVQA</sequence>
<dbReference type="RefSeq" id="WP_184824867.1">
    <property type="nucleotide sequence ID" value="NZ_JACHMM010000001.1"/>
</dbReference>
<name>A0A7W9GSY1_9ACTN</name>
<dbReference type="Gene3D" id="3.20.20.150">
    <property type="entry name" value="Divalent-metal-dependent TIM barrel enzymes"/>
    <property type="match status" value="1"/>
</dbReference>
<dbReference type="Pfam" id="PF01261">
    <property type="entry name" value="AP_endonuc_2"/>
    <property type="match status" value="1"/>
</dbReference>
<dbReference type="AlphaFoldDB" id="A0A7W9GSY1"/>
<gene>
    <name evidence="2" type="ORF">HD601_004045</name>
</gene>
<dbReference type="Proteomes" id="UP000542813">
    <property type="component" value="Unassembled WGS sequence"/>
</dbReference>
<dbReference type="GO" id="GO:0016853">
    <property type="term" value="F:isomerase activity"/>
    <property type="evidence" value="ECO:0007669"/>
    <property type="project" value="UniProtKB-KW"/>
</dbReference>
<dbReference type="PANTHER" id="PTHR12110">
    <property type="entry name" value="HYDROXYPYRUVATE ISOMERASE"/>
    <property type="match status" value="1"/>
</dbReference>
<dbReference type="InterPro" id="IPR036237">
    <property type="entry name" value="Xyl_isomerase-like_sf"/>
</dbReference>
<keyword evidence="2" id="KW-0413">Isomerase</keyword>
<dbReference type="InterPro" id="IPR013022">
    <property type="entry name" value="Xyl_isomerase-like_TIM-brl"/>
</dbReference>
<comment type="caution">
    <text evidence="2">The sequence shown here is derived from an EMBL/GenBank/DDBJ whole genome shotgun (WGS) entry which is preliminary data.</text>
</comment>
<evidence type="ECO:0000313" key="3">
    <source>
        <dbReference type="Proteomes" id="UP000542813"/>
    </source>
</evidence>
<dbReference type="SUPFAM" id="SSF51658">
    <property type="entry name" value="Xylose isomerase-like"/>
    <property type="match status" value="1"/>
</dbReference>
<dbReference type="PANTHER" id="PTHR12110:SF41">
    <property type="entry name" value="INOSOSE DEHYDRATASE"/>
    <property type="match status" value="1"/>
</dbReference>
<reference evidence="2 3" key="1">
    <citation type="submission" date="2020-08" db="EMBL/GenBank/DDBJ databases">
        <title>Sequencing the genomes of 1000 actinobacteria strains.</title>
        <authorList>
            <person name="Klenk H.-P."/>
        </authorList>
    </citation>
    <scope>NUCLEOTIDE SEQUENCE [LARGE SCALE GENOMIC DNA]</scope>
    <source>
        <strain evidence="2 3">DSM 102122</strain>
    </source>
</reference>
<organism evidence="2 3">
    <name type="scientific">Jiangella mangrovi</name>
    <dbReference type="NCBI Taxonomy" id="1524084"/>
    <lineage>
        <taxon>Bacteria</taxon>
        <taxon>Bacillati</taxon>
        <taxon>Actinomycetota</taxon>
        <taxon>Actinomycetes</taxon>
        <taxon>Jiangellales</taxon>
        <taxon>Jiangellaceae</taxon>
        <taxon>Jiangella</taxon>
    </lineage>
</organism>
<evidence type="ECO:0000313" key="2">
    <source>
        <dbReference type="EMBL" id="MBB5789470.1"/>
    </source>
</evidence>
<proteinExistence type="predicted"/>